<comment type="caution">
    <text evidence="1">The sequence shown here is derived from an EMBL/GenBank/DDBJ whole genome shotgun (WGS) entry which is preliminary data.</text>
</comment>
<dbReference type="RefSeq" id="WP_238290979.1">
    <property type="nucleotide sequence ID" value="NZ_BPQS01000030.1"/>
</dbReference>
<gene>
    <name evidence="1" type="ORF">QWZ18_04245</name>
</gene>
<proteinExistence type="predicted"/>
<dbReference type="EMBL" id="JAUFPT010000008">
    <property type="protein sequence ID" value="MDN3569837.1"/>
    <property type="molecule type" value="Genomic_DNA"/>
</dbReference>
<accession>A0ABT8AJ22</accession>
<keyword evidence="2" id="KW-1185">Reference proteome</keyword>
<reference evidence="2" key="1">
    <citation type="journal article" date="2019" name="Int. J. Syst. Evol. Microbiol.">
        <title>The Global Catalogue of Microorganisms (GCM) 10K type strain sequencing project: providing services to taxonomists for standard genome sequencing and annotation.</title>
        <authorList>
            <consortium name="The Broad Institute Genomics Platform"/>
            <consortium name="The Broad Institute Genome Sequencing Center for Infectious Disease"/>
            <person name="Wu L."/>
            <person name="Ma J."/>
        </authorList>
    </citation>
    <scope>NUCLEOTIDE SEQUENCE [LARGE SCALE GENOMIC DNA]</scope>
    <source>
        <strain evidence="2">CECT 7806</strain>
    </source>
</reference>
<evidence type="ECO:0000313" key="1">
    <source>
        <dbReference type="EMBL" id="MDN3569837.1"/>
    </source>
</evidence>
<evidence type="ECO:0000313" key="2">
    <source>
        <dbReference type="Proteomes" id="UP001244297"/>
    </source>
</evidence>
<name>A0ABT8AJ22_9HYPH</name>
<organism evidence="1 2">
    <name type="scientific">Methylobacterium longum</name>
    <dbReference type="NCBI Taxonomy" id="767694"/>
    <lineage>
        <taxon>Bacteria</taxon>
        <taxon>Pseudomonadati</taxon>
        <taxon>Pseudomonadota</taxon>
        <taxon>Alphaproteobacteria</taxon>
        <taxon>Hyphomicrobiales</taxon>
        <taxon>Methylobacteriaceae</taxon>
        <taxon>Methylobacterium</taxon>
    </lineage>
</organism>
<sequence length="83" mass="9118">MATLDETLQIFSALLEADPPIAIGEADGAIWAYLSSAQGLTAQAEALEVLRAKTIELRSTSASMPRLLDDLDRHRERLNERPL</sequence>
<protein>
    <submittedName>
        <fullName evidence="1">Uncharacterized protein</fullName>
    </submittedName>
</protein>
<dbReference type="Proteomes" id="UP001244297">
    <property type="component" value="Unassembled WGS sequence"/>
</dbReference>